<dbReference type="PROSITE" id="PS00108">
    <property type="entry name" value="PROTEIN_KINASE_ST"/>
    <property type="match status" value="1"/>
</dbReference>
<evidence type="ECO:0000313" key="8">
    <source>
        <dbReference type="EMBL" id="MBE1532644.1"/>
    </source>
</evidence>
<dbReference type="PANTHER" id="PTHR43289:SF34">
    <property type="entry name" value="SERINE_THREONINE-PROTEIN KINASE YBDM-RELATED"/>
    <property type="match status" value="1"/>
</dbReference>
<reference evidence="8 9" key="1">
    <citation type="submission" date="2020-10" db="EMBL/GenBank/DDBJ databases">
        <title>Sequencing the genomes of 1000 actinobacteria strains.</title>
        <authorList>
            <person name="Klenk H.-P."/>
        </authorList>
    </citation>
    <scope>NUCLEOTIDE SEQUENCE [LARGE SCALE GENOMIC DNA]</scope>
    <source>
        <strain evidence="8 9">DSM 46744</strain>
    </source>
</reference>
<dbReference type="CDD" id="cd14014">
    <property type="entry name" value="STKc_PknB_like"/>
    <property type="match status" value="1"/>
</dbReference>
<dbReference type="PROSITE" id="PS50011">
    <property type="entry name" value="PROTEIN_KINASE_DOM"/>
    <property type="match status" value="1"/>
</dbReference>
<evidence type="ECO:0000259" key="7">
    <source>
        <dbReference type="PROSITE" id="PS50011"/>
    </source>
</evidence>
<protein>
    <submittedName>
        <fullName evidence="8">Outer membrane protein assembly factor BamB</fullName>
    </submittedName>
</protein>
<dbReference type="Gene3D" id="2.130.10.10">
    <property type="entry name" value="YVTN repeat-like/Quinoprotein amine dehydrogenase"/>
    <property type="match status" value="2"/>
</dbReference>
<feature type="binding site" evidence="5">
    <location>
        <position position="46"/>
    </location>
    <ligand>
        <name>ATP</name>
        <dbReference type="ChEBI" id="CHEBI:30616"/>
    </ligand>
</feature>
<keyword evidence="1" id="KW-0808">Transferase</keyword>
<feature type="region of interest" description="Disordered" evidence="6">
    <location>
        <begin position="336"/>
        <end position="362"/>
    </location>
</feature>
<dbReference type="RefSeq" id="WP_192759308.1">
    <property type="nucleotide sequence ID" value="NZ_JADBDZ010000001.1"/>
</dbReference>
<comment type="caution">
    <text evidence="8">The sequence shown here is derived from an EMBL/GenBank/DDBJ whole genome shotgun (WGS) entry which is preliminary data.</text>
</comment>
<evidence type="ECO:0000256" key="5">
    <source>
        <dbReference type="PROSITE-ProRule" id="PRU10141"/>
    </source>
</evidence>
<accession>A0ABR9JPY9</accession>
<dbReference type="Proteomes" id="UP000627838">
    <property type="component" value="Unassembled WGS sequence"/>
</dbReference>
<dbReference type="InterPro" id="IPR018391">
    <property type="entry name" value="PQQ_b-propeller_rpt"/>
</dbReference>
<organism evidence="8 9">
    <name type="scientific">Actinomadura algeriensis</name>
    <dbReference type="NCBI Taxonomy" id="1679523"/>
    <lineage>
        <taxon>Bacteria</taxon>
        <taxon>Bacillati</taxon>
        <taxon>Actinomycetota</taxon>
        <taxon>Actinomycetes</taxon>
        <taxon>Streptosporangiales</taxon>
        <taxon>Thermomonosporaceae</taxon>
        <taxon>Actinomadura</taxon>
    </lineage>
</organism>
<sequence length="690" mass="71969">MSAHTPLEADDPRRIGRYRIVGRLGRGGMGRVYLGRSPGGRAVAVKVVHAELAEDAGFRRRFVQEVEAARRVTGPFTAAVVDADADGDPPWLATEYVPGMSLQAAVAAHGAWPERSVLALGAALAEALGAVHGAGVVHRDLKPSNVLLAPDGPRLIDFGISLAAEGTRLTVTGAAVGTPGFMSPEQLRGGTVGPASDVFAFGAVLAHAATGDGPFGRGSAHALNYRVVHEAPDLSGVPSGPADVVARCLAKEPDDRPTVPDLVAELGRTVPDGPGGARAESGWLPEPVTAVLTREYTAPPPGNGRRRLRPILAAAAAAAAVVAVAAAVLVPIRGSGGAEPSEPERAPAPPKPTLLWSHPTAPGGRPVVDDGRVYFGADGIVRAVDADTGDPLWKHDRTGVPISLTAVGGTVYFESGDALEASHVYALDARTGERRWRYGPGLPVYDGPVVAGETVYLTGVDRSGDDPVTYLHAVDAGRGAKKWSRPAGQLFGGITAADGTVYYSTVTGKGRARHLHALDERTGEQWWKVRLQGDVRNRTVSLTVADGVVYDVREDAVVSARDLDGRLLWERETDLESFDDVESPVVTGGVVYQGGNGHNAGGAVVALDGRTGEELWRYDTDALSAPPTVEDGTVYVSTKEGELHLLDARSGDPLGELRLANGSDADAAVADGIVYFDGGDGRLRAAEITR</sequence>
<dbReference type="EMBL" id="JADBDZ010000001">
    <property type="protein sequence ID" value="MBE1532644.1"/>
    <property type="molecule type" value="Genomic_DNA"/>
</dbReference>
<proteinExistence type="predicted"/>
<dbReference type="InterPro" id="IPR011009">
    <property type="entry name" value="Kinase-like_dom_sf"/>
</dbReference>
<dbReference type="SUPFAM" id="SSF50998">
    <property type="entry name" value="Quinoprotein alcohol dehydrogenase-like"/>
    <property type="match status" value="2"/>
</dbReference>
<evidence type="ECO:0000313" key="9">
    <source>
        <dbReference type="Proteomes" id="UP000627838"/>
    </source>
</evidence>
<dbReference type="InterPro" id="IPR015943">
    <property type="entry name" value="WD40/YVTN_repeat-like_dom_sf"/>
</dbReference>
<dbReference type="InterPro" id="IPR008271">
    <property type="entry name" value="Ser/Thr_kinase_AS"/>
</dbReference>
<dbReference type="InterPro" id="IPR017441">
    <property type="entry name" value="Protein_kinase_ATP_BS"/>
</dbReference>
<dbReference type="PROSITE" id="PS00107">
    <property type="entry name" value="PROTEIN_KINASE_ATP"/>
    <property type="match status" value="1"/>
</dbReference>
<dbReference type="InterPro" id="IPR002372">
    <property type="entry name" value="PQQ_rpt_dom"/>
</dbReference>
<dbReference type="SMART" id="SM00220">
    <property type="entry name" value="S_TKc"/>
    <property type="match status" value="1"/>
</dbReference>
<gene>
    <name evidence="8" type="ORF">H4W34_002477</name>
</gene>
<dbReference type="Gene3D" id="3.30.200.20">
    <property type="entry name" value="Phosphorylase Kinase, domain 1"/>
    <property type="match status" value="1"/>
</dbReference>
<evidence type="ECO:0000256" key="6">
    <source>
        <dbReference type="SAM" id="MobiDB-lite"/>
    </source>
</evidence>
<evidence type="ECO:0000256" key="3">
    <source>
        <dbReference type="ARBA" id="ARBA00022777"/>
    </source>
</evidence>
<keyword evidence="2 5" id="KW-0547">Nucleotide-binding</keyword>
<dbReference type="SMART" id="SM00564">
    <property type="entry name" value="PQQ"/>
    <property type="match status" value="7"/>
</dbReference>
<dbReference type="SUPFAM" id="SSF56112">
    <property type="entry name" value="Protein kinase-like (PK-like)"/>
    <property type="match status" value="1"/>
</dbReference>
<dbReference type="Pfam" id="PF00069">
    <property type="entry name" value="Pkinase"/>
    <property type="match status" value="1"/>
</dbReference>
<evidence type="ECO:0000256" key="4">
    <source>
        <dbReference type="ARBA" id="ARBA00022840"/>
    </source>
</evidence>
<evidence type="ECO:0000256" key="2">
    <source>
        <dbReference type="ARBA" id="ARBA00022741"/>
    </source>
</evidence>
<name>A0ABR9JPY9_9ACTN</name>
<dbReference type="Pfam" id="PF13360">
    <property type="entry name" value="PQQ_2"/>
    <property type="match status" value="2"/>
</dbReference>
<dbReference type="PANTHER" id="PTHR43289">
    <property type="entry name" value="MITOGEN-ACTIVATED PROTEIN KINASE KINASE KINASE 20-RELATED"/>
    <property type="match status" value="1"/>
</dbReference>
<dbReference type="Gene3D" id="1.10.510.10">
    <property type="entry name" value="Transferase(Phosphotransferase) domain 1"/>
    <property type="match status" value="1"/>
</dbReference>
<feature type="domain" description="Protein kinase" evidence="7">
    <location>
        <begin position="18"/>
        <end position="270"/>
    </location>
</feature>
<dbReference type="InterPro" id="IPR011047">
    <property type="entry name" value="Quinoprotein_ADH-like_sf"/>
</dbReference>
<dbReference type="InterPro" id="IPR000719">
    <property type="entry name" value="Prot_kinase_dom"/>
</dbReference>
<keyword evidence="4 5" id="KW-0067">ATP-binding</keyword>
<keyword evidence="9" id="KW-1185">Reference proteome</keyword>
<dbReference type="Gene3D" id="2.40.10.480">
    <property type="match status" value="1"/>
</dbReference>
<keyword evidence="3" id="KW-0418">Kinase</keyword>
<evidence type="ECO:0000256" key="1">
    <source>
        <dbReference type="ARBA" id="ARBA00022679"/>
    </source>
</evidence>